<protein>
    <recommendedName>
        <fullName evidence="3">Immunity protein Imm6</fullName>
    </recommendedName>
</protein>
<comment type="caution">
    <text evidence="1">The sequence shown here is derived from an EMBL/GenBank/DDBJ whole genome shotgun (WGS) entry which is preliminary data.</text>
</comment>
<evidence type="ECO:0000313" key="2">
    <source>
        <dbReference type="Proteomes" id="UP000788153"/>
    </source>
</evidence>
<dbReference type="InterPro" id="IPR045677">
    <property type="entry name" value="DUF6197"/>
</dbReference>
<evidence type="ECO:0000313" key="1">
    <source>
        <dbReference type="EMBL" id="NIJ24802.1"/>
    </source>
</evidence>
<keyword evidence="2" id="KW-1185">Reference proteome</keyword>
<organism evidence="1 2">
    <name type="scientific">Sphingomonas japonica</name>
    <dbReference type="NCBI Taxonomy" id="511662"/>
    <lineage>
        <taxon>Bacteria</taxon>
        <taxon>Pseudomonadati</taxon>
        <taxon>Pseudomonadota</taxon>
        <taxon>Alphaproteobacteria</taxon>
        <taxon>Sphingomonadales</taxon>
        <taxon>Sphingomonadaceae</taxon>
        <taxon>Sphingomonas</taxon>
    </lineage>
</organism>
<proteinExistence type="predicted"/>
<sequence>MSELTVAEVLDRAADLIEPQGAWTQYYYALDAYGRETYYAKEATCFCALGAISVACGAEPSEEEGTGPQKLLWKLIGAVPISEWNDAPERTQAEVVAKLREAAALAREQGA</sequence>
<name>A0ABX0U638_9SPHN</name>
<dbReference type="RefSeq" id="WP_140047202.1">
    <property type="nucleotide sequence ID" value="NZ_BAAAEV010000001.1"/>
</dbReference>
<gene>
    <name evidence="1" type="ORF">FHT01_002344</name>
</gene>
<dbReference type="Pfam" id="PF19698">
    <property type="entry name" value="DUF6197"/>
    <property type="match status" value="1"/>
</dbReference>
<dbReference type="EMBL" id="JAASQP010000001">
    <property type="protein sequence ID" value="NIJ24802.1"/>
    <property type="molecule type" value="Genomic_DNA"/>
</dbReference>
<dbReference type="Proteomes" id="UP000788153">
    <property type="component" value="Unassembled WGS sequence"/>
</dbReference>
<evidence type="ECO:0008006" key="3">
    <source>
        <dbReference type="Google" id="ProtNLM"/>
    </source>
</evidence>
<accession>A0ABX0U638</accession>
<reference evidence="1 2" key="1">
    <citation type="submission" date="2020-03" db="EMBL/GenBank/DDBJ databases">
        <title>Genomic Encyclopedia of Type Strains, Phase IV (KMG-IV): sequencing the most valuable type-strain genomes for metagenomic binning, comparative biology and taxonomic classification.</title>
        <authorList>
            <person name="Goeker M."/>
        </authorList>
    </citation>
    <scope>NUCLEOTIDE SEQUENCE [LARGE SCALE GENOMIC DNA]</scope>
    <source>
        <strain evidence="1 2">DSM 22753</strain>
    </source>
</reference>